<evidence type="ECO:0000313" key="2">
    <source>
        <dbReference type="EMBL" id="BDT62506.1"/>
    </source>
</evidence>
<evidence type="ECO:0000256" key="1">
    <source>
        <dbReference type="SAM" id="MobiDB-lite"/>
    </source>
</evidence>
<protein>
    <submittedName>
        <fullName evidence="2">Wsv035-like protein</fullName>
    </submittedName>
</protein>
<feature type="region of interest" description="Disordered" evidence="1">
    <location>
        <begin position="281"/>
        <end position="303"/>
    </location>
</feature>
<accession>A0A9C7BMC7</accession>
<name>A0A9C7BMC7_9VIRU</name>
<reference evidence="2" key="1">
    <citation type="submission" date="2022-10" db="EMBL/GenBank/DDBJ databases">
        <title>Genome sequences of endogenous nimaviruses in decapod crustaceans.</title>
        <authorList>
            <person name="Kawato S."/>
            <person name="Nozaki R."/>
            <person name="Kondo H."/>
            <person name="Hirono I."/>
        </authorList>
    </citation>
    <scope>NUCLEOTIDE SEQUENCE</scope>
    <source>
        <strain evidence="2">Okinawa2016</strain>
    </source>
</reference>
<dbReference type="EMBL" id="LC738875">
    <property type="protein sequence ID" value="BDT62506.1"/>
    <property type="molecule type" value="Genomic_DNA"/>
</dbReference>
<sequence>MDLLTRPPLSSMLRKIGFTVGPSLLVVIAAVFAMAVVVLTAGLAAAAVANPLTNNARAYADLGNFAKLKATRGVTEEGVLQAYLDAQGVARLTHTDDLSAFPPHPSIDAMSGLVDPANPRGLPIEMGLRSGRGTARDSIDDAAIEIGAKTLEQYVGALVGRNISDRIRAIRRSVDAADTRLTELFGRIFGAIMDDSSNSSSRSAQRQMATDPIVFHHPGGHCTDPVRMIDSSSVEDCASLCGTPSAREVRPPFVIGGQIFHADPDASYCWAGPSFNGAGGYTGKSSSSSPNPEEHRRCSQSTGRLVLTEDGGWQCRPMFPHLFGGTDGTLRTACRFSPAEHAGERETFELAVGYVDLISGRRVADHHAFVTESTYSRDLSTASNVAEFAAMAADPMFYIDRPIVCDCAAVSDVLGNRFLPGNVAAKLKFLGLYRCVSNPCAMTTLAEGVAVFSPVNGECSPGPRAPSGTVNAILNEPRSPIAGTVPALGLRVADPEHRADGDEMMMIRGGKRQTVVSEARAKKLTRLASPVVTAQRLDDTNLSRNVLYLPTQKMVLTGLRMAAAARPSAVLHAECLPTPLNGHWGSSSAGPDPFSVAAFYVEPVADVLAGQTPQKPYEHDLLAVEALRNSRLVSGNVLGGSETLYSTLLAANRPDVEVEVRPDDSDPGRARLARIRRFYDEMMPKRRLSTYEHLRLGLLDDGVPRPETERFSEWDTLFRAGDVSLHSGICSLDETFVIREGLLLRSYGAFGGLVVAGSSVFDFDSMRNSDSPGPRPLRLYNPAQMAFPTSMPLLPSRGSKADIFSVDSEVLFDTRPFTRYFRTGEVQTNLFSDAKPNCDYRVSFRPTDWGLNIFRHLPSFRSNVYSKIDRRIQYDPRRLLTGSGPNLPLAIFKKSLVEWGHPDGDIDAGRWLRNSVDTSRAYHNLLLEVSRVQRPMWFTAAVETANYHYRDTAADHES</sequence>
<proteinExistence type="predicted"/>
<organism evidence="2">
    <name type="scientific">Melicertus latisulcatus pemonivirus</name>
    <dbReference type="NCBI Taxonomy" id="2984278"/>
    <lineage>
        <taxon>Viruses</taxon>
        <taxon>Viruses incertae sedis</taxon>
        <taxon>Naldaviricetes</taxon>
        <taxon>Nimaviridae</taxon>
    </lineage>
</organism>